<dbReference type="Gene3D" id="3.40.50.10540">
    <property type="entry name" value="Crotonobetainyl-coa:carnitine coa-transferase, domain 1"/>
    <property type="match status" value="1"/>
</dbReference>
<dbReference type="Gene3D" id="3.30.1540.10">
    <property type="entry name" value="formyl-coa transferase, domain 3"/>
    <property type="match status" value="1"/>
</dbReference>
<protein>
    <submittedName>
        <fullName evidence="2">CaiB/BaiF CoA-transferase family protein</fullName>
    </submittedName>
</protein>
<dbReference type="SUPFAM" id="SSF89796">
    <property type="entry name" value="CoA-transferase family III (CaiB/BaiF)"/>
    <property type="match status" value="1"/>
</dbReference>
<reference evidence="2 3" key="1">
    <citation type="submission" date="2023-02" db="EMBL/GenBank/DDBJ databases">
        <title>Evolution of Hrp T3SS in non-pathogenic Pseudomonas fluorescens.</title>
        <authorList>
            <person name="Liao K."/>
            <person name="Wei H."/>
            <person name="Gu Y."/>
        </authorList>
    </citation>
    <scope>NUCLEOTIDE SEQUENCE [LARGE SCALE GENOMIC DNA]</scope>
    <source>
        <strain evidence="2 3">FP205</strain>
    </source>
</reference>
<accession>A0ABY9GGK6</accession>
<organism evidence="2 3">
    <name type="scientific">Pseudomonas hefeiensis</name>
    <dbReference type="NCBI Taxonomy" id="2738125"/>
    <lineage>
        <taxon>Bacteria</taxon>
        <taxon>Pseudomonadati</taxon>
        <taxon>Pseudomonadota</taxon>
        <taxon>Gammaproteobacteria</taxon>
        <taxon>Pseudomonadales</taxon>
        <taxon>Pseudomonadaceae</taxon>
        <taxon>Pseudomonas</taxon>
    </lineage>
</organism>
<dbReference type="EMBL" id="CP117449">
    <property type="protein sequence ID" value="WLH14802.1"/>
    <property type="molecule type" value="Genomic_DNA"/>
</dbReference>
<evidence type="ECO:0000256" key="1">
    <source>
        <dbReference type="ARBA" id="ARBA00022679"/>
    </source>
</evidence>
<dbReference type="PANTHER" id="PTHR48207:SF3">
    <property type="entry name" value="SUCCINATE--HYDROXYMETHYLGLUTARATE COA-TRANSFERASE"/>
    <property type="match status" value="1"/>
</dbReference>
<dbReference type="PANTHER" id="PTHR48207">
    <property type="entry name" value="SUCCINATE--HYDROXYMETHYLGLUTARATE COA-TRANSFERASE"/>
    <property type="match status" value="1"/>
</dbReference>
<evidence type="ECO:0000313" key="2">
    <source>
        <dbReference type="EMBL" id="WLH14802.1"/>
    </source>
</evidence>
<dbReference type="Proteomes" id="UP001230339">
    <property type="component" value="Chromosome"/>
</dbReference>
<dbReference type="InterPro" id="IPR003673">
    <property type="entry name" value="CoA-Trfase_fam_III"/>
</dbReference>
<sequence length="401" mass="43841">MSIESEIPNKGPLSGIRVIDATHMLAGPYSTWLLAMLGADVIKIERPQGGDYTRSVAPFKGKKSIYFNSVNRNKRSVALNLKEEEGKAVLRQLLTTADVFIENNRAGVMERLGFGYEAVSELNPKLIYAAISGFGQDGPYKHLPSFDVVAQAMSGMMSITGEEFGPPARVGISLGDIGSGLFTTVGVLAALVGRGQEGGKGAFIDISMLDCQLAMMENAVARFLQVGDLPRRLGSRHALIAPFQAFATADEQIAICVDTEEQWQRMCIAMQRPEWIDDPLLRDGPLRAQNHAHLEPLMIARLQENGREFWMATLQAADVPCSPINSVAEAIADPQVQHRGMIVEVPAQSGNCYVKQPVHMPYTEMVEEKPSPSLGEHSVSVLRELGYSDEQIFVFKARGVI</sequence>
<dbReference type="InterPro" id="IPR050483">
    <property type="entry name" value="CoA-transferase_III_domain"/>
</dbReference>
<dbReference type="InterPro" id="IPR044855">
    <property type="entry name" value="CoA-Trfase_III_dom3_sf"/>
</dbReference>
<gene>
    <name evidence="2" type="ORF">PSH57_11045</name>
</gene>
<keyword evidence="1" id="KW-0808">Transferase</keyword>
<dbReference type="Pfam" id="PF02515">
    <property type="entry name" value="CoA_transf_3"/>
    <property type="match status" value="1"/>
</dbReference>
<keyword evidence="3" id="KW-1185">Reference proteome</keyword>
<dbReference type="InterPro" id="IPR023606">
    <property type="entry name" value="CoA-Trfase_III_dom_1_sf"/>
</dbReference>
<proteinExistence type="predicted"/>
<evidence type="ECO:0000313" key="3">
    <source>
        <dbReference type="Proteomes" id="UP001230339"/>
    </source>
</evidence>
<dbReference type="RefSeq" id="WP_305389491.1">
    <property type="nucleotide sequence ID" value="NZ_CP117426.1"/>
</dbReference>
<name>A0ABY9GGK6_9PSED</name>